<reference evidence="1" key="1">
    <citation type="submission" date="2020-06" db="EMBL/GenBank/DDBJ databases">
        <title>Whole Genome Sequence of Halomonas aquamarina MB598.</title>
        <authorList>
            <person name="Pervaiz M."/>
            <person name="Fariq A."/>
            <person name="Yasmin A."/>
            <person name="Welch M."/>
        </authorList>
    </citation>
    <scope>NUCLEOTIDE SEQUENCE</scope>
    <source>
        <strain evidence="1">MB598</strain>
    </source>
</reference>
<evidence type="ECO:0000313" key="2">
    <source>
        <dbReference type="Proteomes" id="UP001319846"/>
    </source>
</evidence>
<name>A0ACC5VV63_9GAMM</name>
<evidence type="ECO:0000313" key="1">
    <source>
        <dbReference type="EMBL" id="MBZ5487609.1"/>
    </source>
</evidence>
<dbReference type="Proteomes" id="UP001319846">
    <property type="component" value="Unassembled WGS sequence"/>
</dbReference>
<protein>
    <submittedName>
        <fullName evidence="1">NAD(P)H-dependent oxidoreductase</fullName>
    </submittedName>
</protein>
<accession>A0ACC5VV63</accession>
<proteinExistence type="predicted"/>
<dbReference type="EMBL" id="JABYQT010000004">
    <property type="protein sequence ID" value="MBZ5487609.1"/>
    <property type="molecule type" value="Genomic_DNA"/>
</dbReference>
<gene>
    <name evidence="1" type="ORF">HW452_08730</name>
</gene>
<keyword evidence="2" id="KW-1185">Reference proteome</keyword>
<sequence>MTAAPKVLVFAGSSRQGSLNKQLARLVAKRIEALGGVATFVDLKDYPCPLFDEDIETQGIPENVLKLRKLLADHQALFIASPEYNGFITPLLKNTLDWLSRPYEDTPGLALYSGKWAALVSASPGGLGGIRAMPLAQQLLANLGLIVLPQPMSLSKAHTAFDETGAFIEETNSKKLDALCQRLVDILACTSEKILL</sequence>
<organism evidence="1 2">
    <name type="scientific">Vreelandella aquamarina</name>
    <dbReference type="NCBI Taxonomy" id="77097"/>
    <lineage>
        <taxon>Bacteria</taxon>
        <taxon>Pseudomonadati</taxon>
        <taxon>Pseudomonadota</taxon>
        <taxon>Gammaproteobacteria</taxon>
        <taxon>Oceanospirillales</taxon>
        <taxon>Halomonadaceae</taxon>
        <taxon>Vreelandella</taxon>
    </lineage>
</organism>
<comment type="caution">
    <text evidence="1">The sequence shown here is derived from an EMBL/GenBank/DDBJ whole genome shotgun (WGS) entry which is preliminary data.</text>
</comment>